<dbReference type="Proteomes" id="UP000054217">
    <property type="component" value="Unassembled WGS sequence"/>
</dbReference>
<reference evidence="2" key="2">
    <citation type="submission" date="2015-01" db="EMBL/GenBank/DDBJ databases">
        <title>Evolutionary Origins and Diversification of the Mycorrhizal Mutualists.</title>
        <authorList>
            <consortium name="DOE Joint Genome Institute"/>
            <consortium name="Mycorrhizal Genomics Consortium"/>
            <person name="Kohler A."/>
            <person name="Kuo A."/>
            <person name="Nagy L.G."/>
            <person name="Floudas D."/>
            <person name="Copeland A."/>
            <person name="Barry K.W."/>
            <person name="Cichocki N."/>
            <person name="Veneault-Fourrey C."/>
            <person name="LaButti K."/>
            <person name="Lindquist E.A."/>
            <person name="Lipzen A."/>
            <person name="Lundell T."/>
            <person name="Morin E."/>
            <person name="Murat C."/>
            <person name="Riley R."/>
            <person name="Ohm R."/>
            <person name="Sun H."/>
            <person name="Tunlid A."/>
            <person name="Henrissat B."/>
            <person name="Grigoriev I.V."/>
            <person name="Hibbett D.S."/>
            <person name="Martin F."/>
        </authorList>
    </citation>
    <scope>NUCLEOTIDE SEQUENCE [LARGE SCALE GENOMIC DNA]</scope>
    <source>
        <strain evidence="2">Marx 270</strain>
    </source>
</reference>
<evidence type="ECO:0000313" key="1">
    <source>
        <dbReference type="EMBL" id="KIN97660.1"/>
    </source>
</evidence>
<dbReference type="InParanoid" id="A0A0C3NQ04"/>
<dbReference type="EMBL" id="KN832026">
    <property type="protein sequence ID" value="KIN97660.1"/>
    <property type="molecule type" value="Genomic_DNA"/>
</dbReference>
<keyword evidence="2" id="KW-1185">Reference proteome</keyword>
<sequence length="133" mass="15304">MSNQTTSNFYHNKMPTVLAFFLSNTGYSGQRLVCFRRLHSDIKILHQNFLFPGIPSPYESDIYINNIHSRIIFDRFNHLYNRTHASYLFVRLGNGSQPINIWPENDTDALLEALLLYLTVSSPPPSTSNNLPD</sequence>
<gene>
    <name evidence="1" type="ORF">M404DRAFT_32130</name>
</gene>
<name>A0A0C3NQ04_PISTI</name>
<reference evidence="1 2" key="1">
    <citation type="submission" date="2014-04" db="EMBL/GenBank/DDBJ databases">
        <authorList>
            <consortium name="DOE Joint Genome Institute"/>
            <person name="Kuo A."/>
            <person name="Kohler A."/>
            <person name="Costa M.D."/>
            <person name="Nagy L.G."/>
            <person name="Floudas D."/>
            <person name="Copeland A."/>
            <person name="Barry K.W."/>
            <person name="Cichocki N."/>
            <person name="Veneault-Fourrey C."/>
            <person name="LaButti K."/>
            <person name="Lindquist E.A."/>
            <person name="Lipzen A."/>
            <person name="Lundell T."/>
            <person name="Morin E."/>
            <person name="Murat C."/>
            <person name="Sun H."/>
            <person name="Tunlid A."/>
            <person name="Henrissat B."/>
            <person name="Grigoriev I.V."/>
            <person name="Hibbett D.S."/>
            <person name="Martin F."/>
            <person name="Nordberg H.P."/>
            <person name="Cantor M.N."/>
            <person name="Hua S.X."/>
        </authorList>
    </citation>
    <scope>NUCLEOTIDE SEQUENCE [LARGE SCALE GENOMIC DNA]</scope>
    <source>
        <strain evidence="1 2">Marx 270</strain>
    </source>
</reference>
<proteinExistence type="predicted"/>
<accession>A0A0C3NQ04</accession>
<dbReference type="AlphaFoldDB" id="A0A0C3NQ04"/>
<dbReference type="HOGENOM" id="CLU_148828_1_0_1"/>
<evidence type="ECO:0000313" key="2">
    <source>
        <dbReference type="Proteomes" id="UP000054217"/>
    </source>
</evidence>
<protein>
    <submittedName>
        <fullName evidence="1">Uncharacterized protein</fullName>
    </submittedName>
</protein>
<organism evidence="1 2">
    <name type="scientific">Pisolithus tinctorius Marx 270</name>
    <dbReference type="NCBI Taxonomy" id="870435"/>
    <lineage>
        <taxon>Eukaryota</taxon>
        <taxon>Fungi</taxon>
        <taxon>Dikarya</taxon>
        <taxon>Basidiomycota</taxon>
        <taxon>Agaricomycotina</taxon>
        <taxon>Agaricomycetes</taxon>
        <taxon>Agaricomycetidae</taxon>
        <taxon>Boletales</taxon>
        <taxon>Sclerodermatineae</taxon>
        <taxon>Pisolithaceae</taxon>
        <taxon>Pisolithus</taxon>
    </lineage>
</organism>